<name>A0A838BVW4_9HYPH</name>
<dbReference type="PIRSF" id="PIRSF033091">
    <property type="entry name" value="Pesterase_YhaO"/>
    <property type="match status" value="1"/>
</dbReference>
<accession>A0A838BVW4</accession>
<dbReference type="Pfam" id="PF00149">
    <property type="entry name" value="Metallophos"/>
    <property type="match status" value="1"/>
</dbReference>
<evidence type="ECO:0000259" key="2">
    <source>
        <dbReference type="Pfam" id="PF00149"/>
    </source>
</evidence>
<organism evidence="3 4">
    <name type="scientific">Microvirga mediterraneensis</name>
    <dbReference type="NCBI Taxonomy" id="2754695"/>
    <lineage>
        <taxon>Bacteria</taxon>
        <taxon>Pseudomonadati</taxon>
        <taxon>Pseudomonadota</taxon>
        <taxon>Alphaproteobacteria</taxon>
        <taxon>Hyphomicrobiales</taxon>
        <taxon>Methylobacteriaceae</taxon>
        <taxon>Microvirga</taxon>
    </lineage>
</organism>
<dbReference type="AlphaFoldDB" id="A0A838BVW4"/>
<dbReference type="PANTHER" id="PTHR30337">
    <property type="entry name" value="COMPONENT OF ATP-DEPENDENT DSDNA EXONUCLEASE"/>
    <property type="match status" value="1"/>
</dbReference>
<dbReference type="InterPro" id="IPR014576">
    <property type="entry name" value="Pesterase_YhaO"/>
</dbReference>
<evidence type="ECO:0000256" key="1">
    <source>
        <dbReference type="ARBA" id="ARBA00022801"/>
    </source>
</evidence>
<gene>
    <name evidence="3" type="ORF">H0S73_24300</name>
</gene>
<dbReference type="SUPFAM" id="SSF56300">
    <property type="entry name" value="Metallo-dependent phosphatases"/>
    <property type="match status" value="1"/>
</dbReference>
<dbReference type="GO" id="GO:0004527">
    <property type="term" value="F:exonuclease activity"/>
    <property type="evidence" value="ECO:0007669"/>
    <property type="project" value="UniProtKB-KW"/>
</dbReference>
<keyword evidence="1" id="KW-0378">Hydrolase</keyword>
<proteinExistence type="predicted"/>
<dbReference type="CDD" id="cd00840">
    <property type="entry name" value="MPP_Mre11_N"/>
    <property type="match status" value="1"/>
</dbReference>
<sequence length="411" mass="44809">MNFSFLHAADLHLGSPLLGLSVKDPEIARRFASASREAFRSLIDQAISAKVAFAVIAGDIYDGEWKDNTVGLFFNREISRLTREGIPVYVVKGNHDAESVVTKTMPKPEGVTVFGTRKAETHRIEHLKVAVHGWSYEDRATAADFSLRYPAPVPGWFNIGVLHSSCEGKSAHATYAPCTVQELAAHEYQYWALGHIHEHRVLSQNPWMVYPGNLQGRSVRECGAKGAVIVEVRDGEVRTVERVIVDSARWAAIAVDVSSLATDAEIAAAIRREAESATADLGERLLALRITLTGETPLHDHLRAAGGTLRDELQAVLHHIHEDIWFEKLEIRTSAPAVPKRDQLGGLDPVAMLAGLSDDAELRQSAHEIVGALLEKLPQSFAGTPELNDLDILIAEAQSLVVARAMAGKAA</sequence>
<dbReference type="InterPro" id="IPR029052">
    <property type="entry name" value="Metallo-depent_PP-like"/>
</dbReference>
<dbReference type="InterPro" id="IPR004843">
    <property type="entry name" value="Calcineurin-like_PHP"/>
</dbReference>
<keyword evidence="3" id="KW-0540">Nuclease</keyword>
<dbReference type="EMBL" id="JACDXJ010000003">
    <property type="protein sequence ID" value="MBA1159209.1"/>
    <property type="molecule type" value="Genomic_DNA"/>
</dbReference>
<dbReference type="InterPro" id="IPR050535">
    <property type="entry name" value="DNA_Repair-Maintenance_Comp"/>
</dbReference>
<comment type="caution">
    <text evidence="3">The sequence shown here is derived from an EMBL/GenBank/DDBJ whole genome shotgun (WGS) entry which is preliminary data.</text>
</comment>
<reference evidence="3 4" key="1">
    <citation type="submission" date="2020-07" db="EMBL/GenBank/DDBJ databases">
        <title>Draft genome and description of Microvirga mediterraneensis Marseille-Q2068 sp. nov.</title>
        <authorList>
            <person name="Boxberger M."/>
        </authorList>
    </citation>
    <scope>NUCLEOTIDE SEQUENCE [LARGE SCALE GENOMIC DNA]</scope>
    <source>
        <strain evidence="3 4">Marseille-Q2068</strain>
    </source>
</reference>
<evidence type="ECO:0000313" key="4">
    <source>
        <dbReference type="Proteomes" id="UP000572984"/>
    </source>
</evidence>
<protein>
    <submittedName>
        <fullName evidence="3">DNA repair exonuclease</fullName>
    </submittedName>
</protein>
<dbReference type="PANTHER" id="PTHR30337:SF7">
    <property type="entry name" value="PHOSPHOESTERASE"/>
    <property type="match status" value="1"/>
</dbReference>
<evidence type="ECO:0000313" key="3">
    <source>
        <dbReference type="EMBL" id="MBA1159209.1"/>
    </source>
</evidence>
<dbReference type="InterPro" id="IPR041796">
    <property type="entry name" value="Mre11_N"/>
</dbReference>
<keyword evidence="3" id="KW-0269">Exonuclease</keyword>
<dbReference type="RefSeq" id="WP_181054798.1">
    <property type="nucleotide sequence ID" value="NZ_JACDXJ010000003.1"/>
</dbReference>
<feature type="domain" description="Calcineurin-like phosphoesterase" evidence="2">
    <location>
        <begin position="4"/>
        <end position="197"/>
    </location>
</feature>
<keyword evidence="4" id="KW-1185">Reference proteome</keyword>
<dbReference type="Proteomes" id="UP000572984">
    <property type="component" value="Unassembled WGS sequence"/>
</dbReference>
<dbReference type="Gene3D" id="3.60.21.10">
    <property type="match status" value="1"/>
</dbReference>